<dbReference type="Gene3D" id="3.40.50.300">
    <property type="entry name" value="P-loop containing nucleotide triphosphate hydrolases"/>
    <property type="match status" value="1"/>
</dbReference>
<evidence type="ECO:0000259" key="3">
    <source>
        <dbReference type="PROSITE" id="PS50125"/>
    </source>
</evidence>
<gene>
    <name evidence="4" type="ORF">K1W69_02410</name>
</gene>
<dbReference type="SMART" id="SM00044">
    <property type="entry name" value="CYCc"/>
    <property type="match status" value="1"/>
</dbReference>
<dbReference type="AlphaFoldDB" id="A0AAE3CYU0"/>
<keyword evidence="5" id="KW-1185">Reference proteome</keyword>
<protein>
    <submittedName>
        <fullName evidence="4">AAA family ATPase</fullName>
    </submittedName>
</protein>
<sequence>MAISDGKIPVNMEPTERRFCSVLFADIVQSTELIYDLDPEEAFEKTTPVIRLIMEVCESFGALTRNTGDGAIAFFGIPKADEEHVLKAVHAGLAVLKNMSELGSDRVDLRIGIHVGEVLVGTIHHSNVEELAVAGSTVHVAKRIEESARPNTVAISGAVQEIIGNLFNTIALGEKDLKGVKDATGIYEVTSRDETVSRWDHRTSLGLSAFVGREDELARLNAAWDRVRDGVESWIAIQGEAGVGKSRLAHEFLDQRALGPHTTLDFTSSSLDRHVAFLPVINELGRILGINARSSLSEATGILHDALEAEFADDPMHCNALLSVFGLIVADQKWVELGSEKKASYVFSSLSSVLGKLSAASPLVVLFEDIHWSDQGTRKFLEYMLEHWRGNRTLFLVLSRDALAFGGGKVEKINLLPLDEKSTNRFLENILGDFAQSPTLEKIIKKFGDRTPLFIEELSLHFRKKGVIDRYVGMSDEKLELTSLQLPTSVHSLIAQRLDALSPEERKAVQLAAVIGNTLPLELFVAMLGDSAKDADALIGTLIDNGVLHRQNDKTCRFKHALIQQVAYNGMPRMRRRRIHRDVVEAIGQLDPGRDPGLLQTLAIHAELGEQWMTAARGYLDSGNIAIDRAAFDSAIYNFNSALSCLAKEMESETAARLGIEIRRRKRVAMVPSADFRRILDVAEEIEELSLQVGDHSSRMHAMVDRTILLTVLSGTDEAIRAGHDALEQSNSADDRLHSAYAAFGLGQAYWFAGDFQRAVDITGRYRDLFLKEFRGASPSTNGSVSVLGLATRANALVALDEIRLAEEEIAIVMEIAEETGTSYDASFSAVSKGLLHLAKGEAEEAITWLSDAFSRSRDAGLEVLCAFSAAPLIRAYANADNFVEARNTAKTALAIAEQKNIDAFRAWLMAAQIEMLCLEGRFERLDETLAQVMPLCDKNGYKGFHAQIVADVTLAHARAGGEDAKRFTGETVKQVLQLPRV</sequence>
<dbReference type="SUPFAM" id="SSF52540">
    <property type="entry name" value="P-loop containing nucleoside triphosphate hydrolases"/>
    <property type="match status" value="1"/>
</dbReference>
<dbReference type="Proteomes" id="UP001196509">
    <property type="component" value="Unassembled WGS sequence"/>
</dbReference>
<proteinExistence type="predicted"/>
<dbReference type="Gene3D" id="1.25.40.10">
    <property type="entry name" value="Tetratricopeptide repeat domain"/>
    <property type="match status" value="1"/>
</dbReference>
<evidence type="ECO:0000313" key="5">
    <source>
        <dbReference type="Proteomes" id="UP001196509"/>
    </source>
</evidence>
<keyword evidence="1" id="KW-0547">Nucleotide-binding</keyword>
<dbReference type="GO" id="GO:0035556">
    <property type="term" value="P:intracellular signal transduction"/>
    <property type="evidence" value="ECO:0007669"/>
    <property type="project" value="InterPro"/>
</dbReference>
<dbReference type="GO" id="GO:0005737">
    <property type="term" value="C:cytoplasm"/>
    <property type="evidence" value="ECO:0007669"/>
    <property type="project" value="TreeGrafter"/>
</dbReference>
<evidence type="ECO:0000256" key="1">
    <source>
        <dbReference type="ARBA" id="ARBA00022741"/>
    </source>
</evidence>
<dbReference type="PROSITE" id="PS50125">
    <property type="entry name" value="GUANYLATE_CYCLASE_2"/>
    <property type="match status" value="1"/>
</dbReference>
<dbReference type="Pfam" id="PF13191">
    <property type="entry name" value="AAA_16"/>
    <property type="match status" value="1"/>
</dbReference>
<dbReference type="PANTHER" id="PTHR16305">
    <property type="entry name" value="TESTICULAR SOLUBLE ADENYLYL CYCLASE"/>
    <property type="match status" value="1"/>
</dbReference>
<name>A0AAE3CYU0_9HYPH</name>
<dbReference type="InterPro" id="IPR041664">
    <property type="entry name" value="AAA_16"/>
</dbReference>
<accession>A0AAE3CYU0</accession>
<organism evidence="4 5">
    <name type="scientific">Flavimaribacter sediminis</name>
    <dbReference type="NCBI Taxonomy" id="2865987"/>
    <lineage>
        <taxon>Bacteria</taxon>
        <taxon>Pseudomonadati</taxon>
        <taxon>Pseudomonadota</taxon>
        <taxon>Alphaproteobacteria</taxon>
        <taxon>Hyphomicrobiales</taxon>
        <taxon>Rhizobiaceae</taxon>
        <taxon>Flavimaribacter</taxon>
    </lineage>
</organism>
<dbReference type="EMBL" id="JAICBX010000001">
    <property type="protein sequence ID" value="MBW8636024.1"/>
    <property type="molecule type" value="Genomic_DNA"/>
</dbReference>
<dbReference type="InterPro" id="IPR011990">
    <property type="entry name" value="TPR-like_helical_dom_sf"/>
</dbReference>
<evidence type="ECO:0000313" key="4">
    <source>
        <dbReference type="EMBL" id="MBW8636024.1"/>
    </source>
</evidence>
<dbReference type="SUPFAM" id="SSF55073">
    <property type="entry name" value="Nucleotide cyclase"/>
    <property type="match status" value="1"/>
</dbReference>
<dbReference type="CDD" id="cd07302">
    <property type="entry name" value="CHD"/>
    <property type="match status" value="1"/>
</dbReference>
<reference evidence="4" key="1">
    <citation type="submission" date="2021-08" db="EMBL/GenBank/DDBJ databases">
        <title>Hoeflea bacterium WL0058 sp. nov., isolated from the sediment.</title>
        <authorList>
            <person name="Wang L."/>
            <person name="Zhang D."/>
        </authorList>
    </citation>
    <scope>NUCLEOTIDE SEQUENCE</scope>
    <source>
        <strain evidence="4">WL0058</strain>
    </source>
</reference>
<feature type="domain" description="Guanylate cyclase" evidence="3">
    <location>
        <begin position="21"/>
        <end position="145"/>
    </location>
</feature>
<dbReference type="PANTHER" id="PTHR16305:SF28">
    <property type="entry name" value="GUANYLATE CYCLASE DOMAIN-CONTAINING PROTEIN"/>
    <property type="match status" value="1"/>
</dbReference>
<dbReference type="InterPro" id="IPR001054">
    <property type="entry name" value="A/G_cyclase"/>
</dbReference>
<dbReference type="GO" id="GO:0005524">
    <property type="term" value="F:ATP binding"/>
    <property type="evidence" value="ECO:0007669"/>
    <property type="project" value="UniProtKB-KW"/>
</dbReference>
<dbReference type="GO" id="GO:0004016">
    <property type="term" value="F:adenylate cyclase activity"/>
    <property type="evidence" value="ECO:0007669"/>
    <property type="project" value="TreeGrafter"/>
</dbReference>
<dbReference type="Pfam" id="PF00211">
    <property type="entry name" value="Guanylate_cyc"/>
    <property type="match status" value="1"/>
</dbReference>
<keyword evidence="2" id="KW-0067">ATP-binding</keyword>
<evidence type="ECO:0000256" key="2">
    <source>
        <dbReference type="ARBA" id="ARBA00022840"/>
    </source>
</evidence>
<dbReference type="Gene3D" id="3.30.70.1230">
    <property type="entry name" value="Nucleotide cyclase"/>
    <property type="match status" value="1"/>
</dbReference>
<comment type="caution">
    <text evidence="4">The sequence shown here is derived from an EMBL/GenBank/DDBJ whole genome shotgun (WGS) entry which is preliminary data.</text>
</comment>
<dbReference type="SUPFAM" id="SSF48452">
    <property type="entry name" value="TPR-like"/>
    <property type="match status" value="2"/>
</dbReference>
<dbReference type="GO" id="GO:0009190">
    <property type="term" value="P:cyclic nucleotide biosynthetic process"/>
    <property type="evidence" value="ECO:0007669"/>
    <property type="project" value="InterPro"/>
</dbReference>
<dbReference type="InterPro" id="IPR027417">
    <property type="entry name" value="P-loop_NTPase"/>
</dbReference>
<dbReference type="InterPro" id="IPR029787">
    <property type="entry name" value="Nucleotide_cyclase"/>
</dbReference>
<dbReference type="RefSeq" id="WP_220226735.1">
    <property type="nucleotide sequence ID" value="NZ_JAICBX010000001.1"/>
</dbReference>